<evidence type="ECO:0000256" key="1">
    <source>
        <dbReference type="SAM" id="MobiDB-lite"/>
    </source>
</evidence>
<feature type="non-terminal residue" evidence="2">
    <location>
        <position position="1"/>
    </location>
</feature>
<accession>A0A381UUH1</accession>
<reference evidence="2" key="1">
    <citation type="submission" date="2018-05" db="EMBL/GenBank/DDBJ databases">
        <authorList>
            <person name="Lanie J.A."/>
            <person name="Ng W.-L."/>
            <person name="Kazmierczak K.M."/>
            <person name="Andrzejewski T.M."/>
            <person name="Davidsen T.M."/>
            <person name="Wayne K.J."/>
            <person name="Tettelin H."/>
            <person name="Glass J.I."/>
            <person name="Rusch D."/>
            <person name="Podicherti R."/>
            <person name="Tsui H.-C.T."/>
            <person name="Winkler M.E."/>
        </authorList>
    </citation>
    <scope>NUCLEOTIDE SEQUENCE</scope>
</reference>
<evidence type="ECO:0000313" key="2">
    <source>
        <dbReference type="EMBL" id="SVA31796.1"/>
    </source>
</evidence>
<proteinExistence type="predicted"/>
<feature type="region of interest" description="Disordered" evidence="1">
    <location>
        <begin position="67"/>
        <end position="92"/>
    </location>
</feature>
<protein>
    <submittedName>
        <fullName evidence="2">Uncharacterized protein</fullName>
    </submittedName>
</protein>
<dbReference type="EMBL" id="UINC01007169">
    <property type="protein sequence ID" value="SVA31796.1"/>
    <property type="molecule type" value="Genomic_DNA"/>
</dbReference>
<gene>
    <name evidence="2" type="ORF">METZ01_LOCUS84650</name>
</gene>
<organism evidence="2">
    <name type="scientific">marine metagenome</name>
    <dbReference type="NCBI Taxonomy" id="408172"/>
    <lineage>
        <taxon>unclassified sequences</taxon>
        <taxon>metagenomes</taxon>
        <taxon>ecological metagenomes</taxon>
    </lineage>
</organism>
<dbReference type="AlphaFoldDB" id="A0A381UUH1"/>
<sequence length="92" mass="9947">VSRCVLLLMGFASVAVGCGRLGLGGLKCEDPEVYVNSREIAPVQVPSDLTLPDETGSLEIPPELDEKEVTQMRGPCLESPPEFFEGRAEELE</sequence>
<name>A0A381UUH1_9ZZZZ</name>